<dbReference type="InterPro" id="IPR036412">
    <property type="entry name" value="HAD-like_sf"/>
</dbReference>
<dbReference type="GO" id="GO:0019509">
    <property type="term" value="P:L-methionine salvage from methylthioadenosine"/>
    <property type="evidence" value="ECO:0007669"/>
    <property type="project" value="UniProtKB-UniRule"/>
</dbReference>
<gene>
    <name evidence="5 6" type="primary">mtnX</name>
    <name evidence="6" type="ORF">AF332_22595</name>
</gene>
<dbReference type="Gene3D" id="3.90.1470.20">
    <property type="match status" value="1"/>
</dbReference>
<dbReference type="PANTHER" id="PTHR43344">
    <property type="entry name" value="PHOSPHOSERINE PHOSPHATASE"/>
    <property type="match status" value="1"/>
</dbReference>
<organism evidence="6 7">
    <name type="scientific">Sporosarcina globispora</name>
    <name type="common">Bacillus globisporus</name>
    <dbReference type="NCBI Taxonomy" id="1459"/>
    <lineage>
        <taxon>Bacteria</taxon>
        <taxon>Bacillati</taxon>
        <taxon>Bacillota</taxon>
        <taxon>Bacilli</taxon>
        <taxon>Bacillales</taxon>
        <taxon>Caryophanaceae</taxon>
        <taxon>Sporosarcina</taxon>
    </lineage>
</organism>
<dbReference type="PATRIC" id="fig|1459.3.peg.4980"/>
<evidence type="ECO:0000256" key="4">
    <source>
        <dbReference type="ARBA" id="ARBA00023167"/>
    </source>
</evidence>
<evidence type="ECO:0000313" key="7">
    <source>
        <dbReference type="Proteomes" id="UP000037109"/>
    </source>
</evidence>
<sequence length="220" mass="24841">MAKIAVFCDFDGTITEKDNIISIMKHFAPPQWEEIKNQVLGQEISIKEGVGKMFSLLPSNLKEDITDFILENARIRDGFQPFIEYLAEENIPLYIVSGGIDFFVAPVLGKYGPFEAVYCNSSDFRGETIKILWPHSCDEKCGNNCGCCKPSIMRRLEGDDTFKVVIGDSVTDLEAAKQADFVIARDLLLDKSKEMNFDHRAFETFYDCIDVLKTLNGVRV</sequence>
<keyword evidence="7" id="KW-1185">Reference proteome</keyword>
<proteinExistence type="inferred from homology"/>
<dbReference type="UniPathway" id="UPA00904">
    <property type="reaction ID" value="UER00877"/>
</dbReference>
<dbReference type="OrthoDB" id="9804940at2"/>
<comment type="catalytic activity">
    <reaction evidence="5">
        <text>2-hydroxy-5-methylsulfanyl-3-oxopent-1-enyl phosphate + H2O = 1,2-dihydroxy-5-(methylsulfanyl)pent-1-en-3-one + phosphate</text>
        <dbReference type="Rhea" id="RHEA:14481"/>
        <dbReference type="ChEBI" id="CHEBI:15377"/>
        <dbReference type="ChEBI" id="CHEBI:43474"/>
        <dbReference type="ChEBI" id="CHEBI:49252"/>
        <dbReference type="ChEBI" id="CHEBI:59505"/>
        <dbReference type="EC" id="3.1.3.87"/>
    </reaction>
</comment>
<comment type="function">
    <text evidence="5">Dephosphorylates 2-hydroxy-3-keto-5-methylthiopentenyl-1-phosphate (HK-MTPenyl-1-P) yielding 1,2-dihydroxy-3-keto-5-methylthiopentene (DHK-MTPene).</text>
</comment>
<dbReference type="EC" id="3.1.3.87" evidence="5"/>
<keyword evidence="3 5" id="KW-0378">Hydrolase</keyword>
<dbReference type="NCBIfam" id="TIGR01488">
    <property type="entry name" value="HAD-SF-IB"/>
    <property type="match status" value="1"/>
</dbReference>
<dbReference type="Gene3D" id="3.40.50.1000">
    <property type="entry name" value="HAD superfamily/HAD-like"/>
    <property type="match status" value="1"/>
</dbReference>
<dbReference type="NCBIfam" id="TIGR01489">
    <property type="entry name" value="DKMTPPase-SF"/>
    <property type="match status" value="1"/>
</dbReference>
<dbReference type="SUPFAM" id="SSF56784">
    <property type="entry name" value="HAD-like"/>
    <property type="match status" value="1"/>
</dbReference>
<evidence type="ECO:0000313" key="6">
    <source>
        <dbReference type="EMBL" id="KON89322.1"/>
    </source>
</evidence>
<dbReference type="GO" id="GO:0000287">
    <property type="term" value="F:magnesium ion binding"/>
    <property type="evidence" value="ECO:0007669"/>
    <property type="project" value="TreeGrafter"/>
</dbReference>
<dbReference type="GO" id="GO:0036424">
    <property type="term" value="F:L-phosphoserine phosphatase activity"/>
    <property type="evidence" value="ECO:0007669"/>
    <property type="project" value="TreeGrafter"/>
</dbReference>
<keyword evidence="4 5" id="KW-0486">Methionine biosynthesis</keyword>
<comment type="similarity">
    <text evidence="5">Belongs to the HAD-like hydrolase superfamily. MtnX family.</text>
</comment>
<dbReference type="GO" id="GO:0006564">
    <property type="term" value="P:L-serine biosynthetic process"/>
    <property type="evidence" value="ECO:0007669"/>
    <property type="project" value="TreeGrafter"/>
</dbReference>
<dbReference type="CDD" id="cd07524">
    <property type="entry name" value="HAD_Pase"/>
    <property type="match status" value="1"/>
</dbReference>
<dbReference type="STRING" id="1459.AF332_22595"/>
<dbReference type="NCBIfam" id="NF007103">
    <property type="entry name" value="PRK09552.1"/>
    <property type="match status" value="1"/>
</dbReference>
<dbReference type="EMBL" id="LGUF01000007">
    <property type="protein sequence ID" value="KON89322.1"/>
    <property type="molecule type" value="Genomic_DNA"/>
</dbReference>
<evidence type="ECO:0000256" key="1">
    <source>
        <dbReference type="ARBA" id="ARBA00009184"/>
    </source>
</evidence>
<evidence type="ECO:0000256" key="2">
    <source>
        <dbReference type="ARBA" id="ARBA00022605"/>
    </source>
</evidence>
<dbReference type="InterPro" id="IPR017718">
    <property type="entry name" value="HAD-SF_hydro_IB_MtnX"/>
</dbReference>
<dbReference type="HAMAP" id="MF_01680">
    <property type="entry name" value="Salvage_MtnX"/>
    <property type="match status" value="1"/>
</dbReference>
<reference evidence="7" key="1">
    <citation type="submission" date="2015-07" db="EMBL/GenBank/DDBJ databases">
        <title>Fjat-10036 dsm4.</title>
        <authorList>
            <person name="Liu B."/>
            <person name="Wang J."/>
            <person name="Zhu Y."/>
            <person name="Liu G."/>
            <person name="Chen Q."/>
            <person name="Chen Z."/>
            <person name="Lan J."/>
            <person name="Che J."/>
            <person name="Ge C."/>
            <person name="Shi H."/>
            <person name="Pan Z."/>
            <person name="Liu X."/>
        </authorList>
    </citation>
    <scope>NUCLEOTIDE SEQUENCE [LARGE SCALE GENOMIC DNA]</scope>
    <source>
        <strain evidence="7">DSM 4</strain>
    </source>
</reference>
<dbReference type="InterPro" id="IPR023214">
    <property type="entry name" value="HAD_sf"/>
</dbReference>
<dbReference type="Pfam" id="PF12710">
    <property type="entry name" value="HAD"/>
    <property type="match status" value="1"/>
</dbReference>
<dbReference type="Proteomes" id="UP000037109">
    <property type="component" value="Unassembled WGS sequence"/>
</dbReference>
<comment type="similarity">
    <text evidence="1">Belongs to the HAD-like hydrolase superfamily. SerB family.</text>
</comment>
<dbReference type="GO" id="GO:0043716">
    <property type="term" value="F:2-hydroxy-3-keto-5-methylthiopentenyl-1-phosphate phosphatase activity"/>
    <property type="evidence" value="ECO:0007669"/>
    <property type="project" value="UniProtKB-UniRule"/>
</dbReference>
<dbReference type="AlphaFoldDB" id="A0A0M0GIL2"/>
<evidence type="ECO:0000256" key="5">
    <source>
        <dbReference type="HAMAP-Rule" id="MF_01680"/>
    </source>
</evidence>
<protein>
    <recommendedName>
        <fullName evidence="5">2-hydroxy-3-keto-5-methylthiopentenyl-1-phosphate phosphatase</fullName>
        <shortName evidence="5">HK-MTPenyl-1-P phosphatase</shortName>
        <ecNumber evidence="5">3.1.3.87</ecNumber>
    </recommendedName>
</protein>
<dbReference type="PANTHER" id="PTHR43344:SF21">
    <property type="entry name" value="POLYOL PHOSPHATE PHOSPHATASE PYP1"/>
    <property type="match status" value="1"/>
</dbReference>
<keyword evidence="2 5" id="KW-0028">Amino-acid biosynthesis</keyword>
<evidence type="ECO:0000256" key="3">
    <source>
        <dbReference type="ARBA" id="ARBA00022801"/>
    </source>
</evidence>
<name>A0A0M0GIL2_SPOGL</name>
<dbReference type="RefSeq" id="WP_053436691.1">
    <property type="nucleotide sequence ID" value="NZ_LGUF01000007.1"/>
</dbReference>
<comment type="caution">
    <text evidence="6">The sequence shown here is derived from an EMBL/GenBank/DDBJ whole genome shotgun (WGS) entry which is preliminary data.</text>
</comment>
<dbReference type="GO" id="GO:0005737">
    <property type="term" value="C:cytoplasm"/>
    <property type="evidence" value="ECO:0007669"/>
    <property type="project" value="TreeGrafter"/>
</dbReference>
<dbReference type="InterPro" id="IPR006384">
    <property type="entry name" value="HAD_hydro_PyrdxlP_Pase-like"/>
</dbReference>
<comment type="pathway">
    <text evidence="5">Amino-acid biosynthesis; L-methionine biosynthesis via salvage pathway; L-methionine from S-methyl-5-thio-alpha-D-ribose 1-phosphate: step 4/6.</text>
</comment>
<dbReference type="InterPro" id="IPR050582">
    <property type="entry name" value="HAD-like_SerB"/>
</dbReference>
<accession>A0A0M0GIL2</accession>
<dbReference type="NCBIfam" id="TIGR03333">
    <property type="entry name" value="salvage_mtnX"/>
    <property type="match status" value="1"/>
</dbReference>